<evidence type="ECO:0000313" key="3">
    <source>
        <dbReference type="EMBL" id="CAA9467507.1"/>
    </source>
</evidence>
<name>A0A6J4R8Z5_9ACTN</name>
<dbReference type="PANTHER" id="PTHR35561:SF1">
    <property type="entry name" value="RNA 2',3'-CYCLIC PHOSPHODIESTERASE"/>
    <property type="match status" value="1"/>
</dbReference>
<dbReference type="GO" id="GO:0004113">
    <property type="term" value="F:2',3'-cyclic-nucleotide 3'-phosphodiesterase activity"/>
    <property type="evidence" value="ECO:0007669"/>
    <property type="project" value="InterPro"/>
</dbReference>
<comment type="similarity">
    <text evidence="2">Belongs to the 2H phosphoesterase superfamily. ThpR family.</text>
</comment>
<dbReference type="EC" id="3.1.4.58" evidence="2"/>
<dbReference type="Gene3D" id="3.90.1140.10">
    <property type="entry name" value="Cyclic phosphodiesterase"/>
    <property type="match status" value="1"/>
</dbReference>
<proteinExistence type="inferred from homology"/>
<evidence type="ECO:0000256" key="2">
    <source>
        <dbReference type="HAMAP-Rule" id="MF_01940"/>
    </source>
</evidence>
<dbReference type="HAMAP" id="MF_01940">
    <property type="entry name" value="RNA_CPDase"/>
    <property type="match status" value="1"/>
</dbReference>
<feature type="short sequence motif" description="HXTX 1" evidence="2">
    <location>
        <begin position="39"/>
        <end position="42"/>
    </location>
</feature>
<feature type="active site" description="Proton donor" evidence="2">
    <location>
        <position position="39"/>
    </location>
</feature>
<dbReference type="EMBL" id="CADCVL010000070">
    <property type="protein sequence ID" value="CAA9467507.1"/>
    <property type="molecule type" value="Genomic_DNA"/>
</dbReference>
<dbReference type="InterPro" id="IPR004175">
    <property type="entry name" value="RNA_CPDase"/>
</dbReference>
<comment type="function">
    <text evidence="2">Hydrolyzes RNA 2',3'-cyclic phosphodiester to an RNA 2'-phosphomonoester.</text>
</comment>
<sequence length="175" mass="18308">MRLFVAVDLPGAVVERLAGQGRALAGSGGWRALEASAIHVTLVFLGERDSAAVEPIAAALAEAWRPVAGLRLGRDLRLPPRRPRVAAVAVEDPGGELGRLQAEVSARLAALGLHTPERRPFLAHATIARRTRGPAGEVASPPPEPGDFPVASLALYVSRLSPAGARYEALARLGD</sequence>
<dbReference type="PANTHER" id="PTHR35561">
    <property type="entry name" value="RNA 2',3'-CYCLIC PHOSPHODIESTERASE"/>
    <property type="match status" value="1"/>
</dbReference>
<dbReference type="NCBIfam" id="TIGR02258">
    <property type="entry name" value="2_5_ligase"/>
    <property type="match status" value="1"/>
</dbReference>
<evidence type="ECO:0000256" key="1">
    <source>
        <dbReference type="ARBA" id="ARBA00022801"/>
    </source>
</evidence>
<dbReference type="Pfam" id="PF13563">
    <property type="entry name" value="2_5_RNA_ligase2"/>
    <property type="match status" value="1"/>
</dbReference>
<feature type="active site" description="Proton acceptor" evidence="2">
    <location>
        <position position="124"/>
    </location>
</feature>
<gene>
    <name evidence="3" type="ORF">AVDCRST_MAG65-436</name>
</gene>
<feature type="short sequence motif" description="HXTX 2" evidence="2">
    <location>
        <begin position="124"/>
        <end position="127"/>
    </location>
</feature>
<dbReference type="AlphaFoldDB" id="A0A6J4R8Z5"/>
<accession>A0A6J4R8Z5</accession>
<dbReference type="InterPro" id="IPR009097">
    <property type="entry name" value="Cyclic_Pdiesterase"/>
</dbReference>
<dbReference type="SUPFAM" id="SSF55144">
    <property type="entry name" value="LigT-like"/>
    <property type="match status" value="1"/>
</dbReference>
<dbReference type="GO" id="GO:0008664">
    <property type="term" value="F:RNA 2',3'-cyclic 3'-phosphodiesterase activity"/>
    <property type="evidence" value="ECO:0007669"/>
    <property type="project" value="UniProtKB-EC"/>
</dbReference>
<comment type="catalytic activity">
    <reaction evidence="2">
        <text>a 3'-end 2',3'-cyclophospho-ribonucleotide-RNA + H2O = a 3'-end 2'-phospho-ribonucleotide-RNA + H(+)</text>
        <dbReference type="Rhea" id="RHEA:11828"/>
        <dbReference type="Rhea" id="RHEA-COMP:10464"/>
        <dbReference type="Rhea" id="RHEA-COMP:17353"/>
        <dbReference type="ChEBI" id="CHEBI:15377"/>
        <dbReference type="ChEBI" id="CHEBI:15378"/>
        <dbReference type="ChEBI" id="CHEBI:83064"/>
        <dbReference type="ChEBI" id="CHEBI:173113"/>
        <dbReference type="EC" id="3.1.4.58"/>
    </reaction>
</comment>
<organism evidence="3">
    <name type="scientific">uncultured Solirubrobacteraceae bacterium</name>
    <dbReference type="NCBI Taxonomy" id="1162706"/>
    <lineage>
        <taxon>Bacteria</taxon>
        <taxon>Bacillati</taxon>
        <taxon>Actinomycetota</taxon>
        <taxon>Thermoleophilia</taxon>
        <taxon>Solirubrobacterales</taxon>
        <taxon>Solirubrobacteraceae</taxon>
        <taxon>environmental samples</taxon>
    </lineage>
</organism>
<keyword evidence="1 2" id="KW-0378">Hydrolase</keyword>
<protein>
    <recommendedName>
        <fullName evidence="2">RNA 2',3'-cyclic phosphodiesterase</fullName>
        <shortName evidence="2">RNA 2',3'-CPDase</shortName>
        <ecNumber evidence="2">3.1.4.58</ecNumber>
    </recommendedName>
</protein>
<reference evidence="3" key="1">
    <citation type="submission" date="2020-02" db="EMBL/GenBank/DDBJ databases">
        <authorList>
            <person name="Meier V. D."/>
        </authorList>
    </citation>
    <scope>NUCLEOTIDE SEQUENCE</scope>
    <source>
        <strain evidence="3">AVDCRST_MAG65</strain>
    </source>
</reference>